<dbReference type="RefSeq" id="WP_099132778.1">
    <property type="nucleotide sequence ID" value="NZ_CAWNOJ010000024.1"/>
</dbReference>
<evidence type="ECO:0000313" key="6">
    <source>
        <dbReference type="Proteomes" id="UP000283568"/>
    </source>
</evidence>
<evidence type="ECO:0000313" key="5">
    <source>
        <dbReference type="Proteomes" id="UP000225605"/>
    </source>
</evidence>
<dbReference type="Proteomes" id="UP000283568">
    <property type="component" value="Unassembled WGS sequence"/>
</dbReference>
<reference evidence="3 5" key="1">
    <citation type="journal article" date="2017" name="Nat. Microbiol.">
        <title>Natural product diversity associated with the nematode symbionts Photorhabdus and Xenorhabdus.</title>
        <authorList>
            <person name="Tobias N.J."/>
            <person name="Wolff H."/>
            <person name="Djahanschiri B."/>
            <person name="Grundmann F."/>
            <person name="Kronenwerth M."/>
            <person name="Shi Y.M."/>
            <person name="Simonyi S."/>
            <person name="Grun P."/>
            <person name="Shapiro-Ilan D."/>
            <person name="Pidot S.J."/>
            <person name="Stinear T.P."/>
            <person name="Ebersberger I."/>
            <person name="Bode H.B."/>
        </authorList>
    </citation>
    <scope>NUCLEOTIDE SEQUENCE [LARGE SCALE GENOMIC DNA]</scope>
    <source>
        <strain evidence="3 5">DSM 16337</strain>
    </source>
</reference>
<evidence type="ECO:0000313" key="3">
    <source>
        <dbReference type="EMBL" id="PHM23701.1"/>
    </source>
</evidence>
<reference evidence="4 6" key="2">
    <citation type="submission" date="2018-09" db="EMBL/GenBank/DDBJ databases">
        <title>Genomic Encyclopedia of Archaeal and Bacterial Type Strains, Phase II (KMG-II): from individual species to whole genera.</title>
        <authorList>
            <person name="Goeker M."/>
        </authorList>
    </citation>
    <scope>NUCLEOTIDE SEQUENCE [LARGE SCALE GENOMIC DNA]</scope>
    <source>
        <strain evidence="4 6">DSM 16337</strain>
    </source>
</reference>
<dbReference type="InterPro" id="IPR010985">
    <property type="entry name" value="Ribbon_hlx_hlx"/>
</dbReference>
<evidence type="ECO:0000259" key="2">
    <source>
        <dbReference type="Pfam" id="PF03869"/>
    </source>
</evidence>
<dbReference type="Gene3D" id="1.10.1220.10">
    <property type="entry name" value="Met repressor-like"/>
    <property type="match status" value="1"/>
</dbReference>
<evidence type="ECO:0000313" key="4">
    <source>
        <dbReference type="EMBL" id="RKE92695.1"/>
    </source>
</evidence>
<comment type="caution">
    <text evidence="3">The sequence shown here is derived from an EMBL/GenBank/DDBJ whole genome shotgun (WGS) entry which is preliminary data.</text>
</comment>
<dbReference type="SUPFAM" id="SSF47598">
    <property type="entry name" value="Ribbon-helix-helix"/>
    <property type="match status" value="1"/>
</dbReference>
<evidence type="ECO:0000256" key="1">
    <source>
        <dbReference type="SAM" id="Coils"/>
    </source>
</evidence>
<dbReference type="OrthoDB" id="7029768at2"/>
<dbReference type="EMBL" id="RAQI01000001">
    <property type="protein sequence ID" value="RKE92695.1"/>
    <property type="molecule type" value="Genomic_DNA"/>
</dbReference>
<feature type="coiled-coil region" evidence="1">
    <location>
        <begin position="86"/>
        <end position="113"/>
    </location>
</feature>
<dbReference type="EMBL" id="NIBT01000013">
    <property type="protein sequence ID" value="PHM23701.1"/>
    <property type="molecule type" value="Genomic_DNA"/>
</dbReference>
<keyword evidence="1" id="KW-0175">Coiled coil</keyword>
<dbReference type="Proteomes" id="UP000225605">
    <property type="component" value="Unassembled WGS sequence"/>
</dbReference>
<sequence length="119" mass="13394">MTKRCPSQEMDRFNVRMPTGMRGEIAKLAKKNGRSMNSELIEMLKFAIEHKEALDSDKISLSISPSVIRAILSPASPEKTTILALLKDVVQNIQQIEKTLRTTSAKKARSNNKGLFRHK</sequence>
<name>A0A2D0IPJ2_9GAMM</name>
<dbReference type="InterPro" id="IPR005569">
    <property type="entry name" value="Arc_DNA-bd_dom"/>
</dbReference>
<dbReference type="GO" id="GO:0006355">
    <property type="term" value="P:regulation of DNA-templated transcription"/>
    <property type="evidence" value="ECO:0007669"/>
    <property type="project" value="InterPro"/>
</dbReference>
<protein>
    <submittedName>
        <fullName evidence="4">Arc-like DNA binding dprotein</fullName>
    </submittedName>
</protein>
<accession>A0A2D0IPJ2</accession>
<dbReference type="Pfam" id="PF03869">
    <property type="entry name" value="Arc"/>
    <property type="match status" value="1"/>
</dbReference>
<gene>
    <name evidence="4" type="ORF">BDE27_0352</name>
    <name evidence="3" type="ORF">Xehl_02704</name>
</gene>
<dbReference type="AlphaFoldDB" id="A0A2D0IPJ2"/>
<keyword evidence="6" id="KW-1185">Reference proteome</keyword>
<dbReference type="InterPro" id="IPR013321">
    <property type="entry name" value="Arc_rbn_hlx_hlx"/>
</dbReference>
<proteinExistence type="predicted"/>
<dbReference type="GO" id="GO:0043565">
    <property type="term" value="F:sequence-specific DNA binding"/>
    <property type="evidence" value="ECO:0007669"/>
    <property type="project" value="UniProtKB-ARBA"/>
</dbReference>
<feature type="domain" description="Arc-like DNA binding" evidence="2">
    <location>
        <begin position="8"/>
        <end position="48"/>
    </location>
</feature>
<organism evidence="3 5">
    <name type="scientific">Xenorhabdus ehlersii</name>
    <dbReference type="NCBI Taxonomy" id="290111"/>
    <lineage>
        <taxon>Bacteria</taxon>
        <taxon>Pseudomonadati</taxon>
        <taxon>Pseudomonadota</taxon>
        <taxon>Gammaproteobacteria</taxon>
        <taxon>Enterobacterales</taxon>
        <taxon>Morganellaceae</taxon>
        <taxon>Xenorhabdus</taxon>
    </lineage>
</organism>